<reference evidence="2" key="1">
    <citation type="submission" date="2023-05" db="EMBL/GenBank/DDBJ databases">
        <title>Nepenthes gracilis genome sequencing.</title>
        <authorList>
            <person name="Fukushima K."/>
        </authorList>
    </citation>
    <scope>NUCLEOTIDE SEQUENCE</scope>
    <source>
        <strain evidence="2">SING2019-196</strain>
    </source>
</reference>
<dbReference type="Proteomes" id="UP001279734">
    <property type="component" value="Unassembled WGS sequence"/>
</dbReference>
<evidence type="ECO:0000313" key="2">
    <source>
        <dbReference type="EMBL" id="GMH03455.1"/>
    </source>
</evidence>
<dbReference type="AlphaFoldDB" id="A0AAD3S303"/>
<protein>
    <submittedName>
        <fullName evidence="2">Uncharacterized protein</fullName>
    </submittedName>
</protein>
<organism evidence="2 3">
    <name type="scientific">Nepenthes gracilis</name>
    <name type="common">Slender pitcher plant</name>
    <dbReference type="NCBI Taxonomy" id="150966"/>
    <lineage>
        <taxon>Eukaryota</taxon>
        <taxon>Viridiplantae</taxon>
        <taxon>Streptophyta</taxon>
        <taxon>Embryophyta</taxon>
        <taxon>Tracheophyta</taxon>
        <taxon>Spermatophyta</taxon>
        <taxon>Magnoliopsida</taxon>
        <taxon>eudicotyledons</taxon>
        <taxon>Gunneridae</taxon>
        <taxon>Pentapetalae</taxon>
        <taxon>Caryophyllales</taxon>
        <taxon>Nepenthaceae</taxon>
        <taxon>Nepenthes</taxon>
    </lineage>
</organism>
<keyword evidence="1" id="KW-0472">Membrane</keyword>
<evidence type="ECO:0000256" key="1">
    <source>
        <dbReference type="SAM" id="Phobius"/>
    </source>
</evidence>
<keyword evidence="1" id="KW-0812">Transmembrane</keyword>
<accession>A0AAD3S303</accession>
<feature type="transmembrane region" description="Helical" evidence="1">
    <location>
        <begin position="6"/>
        <end position="25"/>
    </location>
</feature>
<keyword evidence="3" id="KW-1185">Reference proteome</keyword>
<keyword evidence="1" id="KW-1133">Transmembrane helix</keyword>
<evidence type="ECO:0000313" key="3">
    <source>
        <dbReference type="Proteomes" id="UP001279734"/>
    </source>
</evidence>
<proteinExistence type="predicted"/>
<name>A0AAD3S303_NEPGR</name>
<gene>
    <name evidence="2" type="ORF">Nepgr_005294</name>
</gene>
<dbReference type="EMBL" id="BSYO01000004">
    <property type="protein sequence ID" value="GMH03455.1"/>
    <property type="molecule type" value="Genomic_DNA"/>
</dbReference>
<sequence>MLHADVGGLALGAGGSLSSGFVMLCSNYRRNADQMLHAVVDDLALGAGGLLLSDCILLCSISKELAWLVGFDAVSEANAPCLELLALICKFGNSFLALS</sequence>
<comment type="caution">
    <text evidence="2">The sequence shown here is derived from an EMBL/GenBank/DDBJ whole genome shotgun (WGS) entry which is preliminary data.</text>
</comment>